<evidence type="ECO:0000256" key="7">
    <source>
        <dbReference type="SAM" id="MobiDB-lite"/>
    </source>
</evidence>
<dbReference type="GO" id="GO:0000139">
    <property type="term" value="C:Golgi membrane"/>
    <property type="evidence" value="ECO:0007669"/>
    <property type="project" value="UniProtKB-SubCell"/>
</dbReference>
<evidence type="ECO:0000256" key="1">
    <source>
        <dbReference type="ARBA" id="ARBA00004127"/>
    </source>
</evidence>
<sequence length="384" mass="37905">MFVGALLTGLLPLWPTVAKTPGALQGPAVRMLSAGLMLGSGLGVVIPEGFHAFAQGHEGGLPEWLAGAALLAGFLGMLLLQLWLEEGTGPVGHGHDHGPAHAAGRSRGYTCLPSEEAAAVEHGRGHRDGQGSAAVVVALPPTWGPGGVGAAGAEAVRPAATADMELCHRDGSSGAATPPSRQPRTLDEEAAVPSRLLLPSAGGGETRLSTSSRSDRGSPQLALGGLLVHSAADGLAVGAASLGGPGPALTLAVAGAIMLHKLPVTLGLTAYLRAAGWPVRRVLQGLLSFSASAPAAALSTYYLAHLLLGASAGGSGGASAGQQLVAMAVLFSGGTFLAAATLHILPTALQSSGAGSMVQVRGATLLAVGAALPLLLVALLPEAD</sequence>
<evidence type="ECO:0000256" key="5">
    <source>
        <dbReference type="ARBA" id="ARBA00023034"/>
    </source>
</evidence>
<dbReference type="GO" id="GO:0006829">
    <property type="term" value="P:zinc ion transport"/>
    <property type="evidence" value="ECO:0007669"/>
    <property type="project" value="InterPro"/>
</dbReference>
<evidence type="ECO:0000313" key="11">
    <source>
        <dbReference type="Proteomes" id="UP000236333"/>
    </source>
</evidence>
<organism evidence="10 11">
    <name type="scientific">Tetrabaena socialis</name>
    <dbReference type="NCBI Taxonomy" id="47790"/>
    <lineage>
        <taxon>Eukaryota</taxon>
        <taxon>Viridiplantae</taxon>
        <taxon>Chlorophyta</taxon>
        <taxon>core chlorophytes</taxon>
        <taxon>Chlorophyceae</taxon>
        <taxon>CS clade</taxon>
        <taxon>Chlamydomonadales</taxon>
        <taxon>Tetrabaenaceae</taxon>
        <taxon>Tetrabaena</taxon>
    </lineage>
</organism>
<evidence type="ECO:0000256" key="2">
    <source>
        <dbReference type="ARBA" id="ARBA00004394"/>
    </source>
</evidence>
<dbReference type="PANTHER" id="PTHR16133:SF0">
    <property type="entry name" value="ZINC_IRON REGULATED TRANSPORTER-RELATED PROTEIN 102B, ISOFORM E"/>
    <property type="match status" value="1"/>
</dbReference>
<dbReference type="PANTHER" id="PTHR16133">
    <property type="entry name" value="SOLUTE CARRIER FAMILY 39 ZINC TRANSPORTER , MEMBER 9-RELATED"/>
    <property type="match status" value="1"/>
</dbReference>
<dbReference type="Proteomes" id="UP000236333">
    <property type="component" value="Unassembled WGS sequence"/>
</dbReference>
<dbReference type="Pfam" id="PF02535">
    <property type="entry name" value="Zip"/>
    <property type="match status" value="1"/>
</dbReference>
<keyword evidence="9" id="KW-0732">Signal</keyword>
<evidence type="ECO:0000313" key="10">
    <source>
        <dbReference type="EMBL" id="PNH03374.1"/>
    </source>
</evidence>
<gene>
    <name evidence="10" type="ORF">TSOC_010602</name>
</gene>
<dbReference type="EMBL" id="PGGS01000512">
    <property type="protein sequence ID" value="PNH03374.1"/>
    <property type="molecule type" value="Genomic_DNA"/>
</dbReference>
<feature type="transmembrane region" description="Helical" evidence="8">
    <location>
        <begin position="283"/>
        <end position="304"/>
    </location>
</feature>
<feature type="chain" id="PRO_5014463645" evidence="9">
    <location>
        <begin position="19"/>
        <end position="384"/>
    </location>
</feature>
<dbReference type="AlphaFoldDB" id="A0A2J7ZSX0"/>
<evidence type="ECO:0000256" key="3">
    <source>
        <dbReference type="ARBA" id="ARBA00022692"/>
    </source>
</evidence>
<evidence type="ECO:0000256" key="8">
    <source>
        <dbReference type="SAM" id="Phobius"/>
    </source>
</evidence>
<keyword evidence="5" id="KW-0333">Golgi apparatus</keyword>
<keyword evidence="11" id="KW-1185">Reference proteome</keyword>
<feature type="transmembrane region" description="Helical" evidence="8">
    <location>
        <begin position="358"/>
        <end position="380"/>
    </location>
</feature>
<dbReference type="InterPro" id="IPR045891">
    <property type="entry name" value="ZIP9"/>
</dbReference>
<feature type="transmembrane region" description="Helical" evidence="8">
    <location>
        <begin position="248"/>
        <end position="271"/>
    </location>
</feature>
<proteinExistence type="predicted"/>
<accession>A0A2J7ZSX0</accession>
<evidence type="ECO:0000256" key="9">
    <source>
        <dbReference type="SAM" id="SignalP"/>
    </source>
</evidence>
<comment type="caution">
    <text evidence="10">The sequence shown here is derived from an EMBL/GenBank/DDBJ whole genome shotgun (WGS) entry which is preliminary data.</text>
</comment>
<feature type="region of interest" description="Disordered" evidence="7">
    <location>
        <begin position="169"/>
        <end position="217"/>
    </location>
</feature>
<evidence type="ECO:0000256" key="4">
    <source>
        <dbReference type="ARBA" id="ARBA00022989"/>
    </source>
</evidence>
<evidence type="ECO:0000256" key="6">
    <source>
        <dbReference type="ARBA" id="ARBA00023136"/>
    </source>
</evidence>
<feature type="signal peptide" evidence="9">
    <location>
        <begin position="1"/>
        <end position="18"/>
    </location>
</feature>
<name>A0A2J7ZSX0_9CHLO</name>
<protein>
    <submittedName>
        <fullName evidence="10">Zinc transporter ZIP9</fullName>
    </submittedName>
</protein>
<keyword evidence="4 8" id="KW-1133">Transmembrane helix</keyword>
<dbReference type="GO" id="GO:0046873">
    <property type="term" value="F:metal ion transmembrane transporter activity"/>
    <property type="evidence" value="ECO:0007669"/>
    <property type="project" value="InterPro"/>
</dbReference>
<keyword evidence="6 8" id="KW-0472">Membrane</keyword>
<reference evidence="10 11" key="1">
    <citation type="journal article" date="2017" name="Mol. Biol. Evol.">
        <title>The 4-celled Tetrabaena socialis nuclear genome reveals the essential components for genetic control of cell number at the origin of multicellularity in the volvocine lineage.</title>
        <authorList>
            <person name="Featherston J."/>
            <person name="Arakaki Y."/>
            <person name="Hanschen E.R."/>
            <person name="Ferris P.J."/>
            <person name="Michod R.E."/>
            <person name="Olson B.J.S.C."/>
            <person name="Nozaki H."/>
            <person name="Durand P.M."/>
        </authorList>
    </citation>
    <scope>NUCLEOTIDE SEQUENCE [LARGE SCALE GENOMIC DNA]</scope>
    <source>
        <strain evidence="10 11">NIES-571</strain>
    </source>
</reference>
<keyword evidence="3 8" id="KW-0812">Transmembrane</keyword>
<feature type="transmembrane region" description="Helical" evidence="8">
    <location>
        <begin position="324"/>
        <end position="346"/>
    </location>
</feature>
<dbReference type="InterPro" id="IPR003689">
    <property type="entry name" value="ZIP"/>
</dbReference>
<dbReference type="OrthoDB" id="552959at2759"/>
<comment type="subcellular location">
    <subcellularLocation>
        <location evidence="1">Endomembrane system</location>
        <topology evidence="1">Multi-pass membrane protein</topology>
    </subcellularLocation>
    <subcellularLocation>
        <location evidence="2">Golgi apparatus membrane</location>
    </subcellularLocation>
</comment>